<name>A0ABR2JNN5_9EUKA</name>
<evidence type="ECO:0000313" key="1">
    <source>
        <dbReference type="EMBL" id="KAK8880439.1"/>
    </source>
</evidence>
<dbReference type="SUPFAM" id="SSF52540">
    <property type="entry name" value="P-loop containing nucleoside triphosphate hydrolases"/>
    <property type="match status" value="1"/>
</dbReference>
<comment type="caution">
    <text evidence="1">The sequence shown here is derived from an EMBL/GenBank/DDBJ whole genome shotgun (WGS) entry which is preliminary data.</text>
</comment>
<dbReference type="PANTHER" id="PTHR24222">
    <property type="entry name" value="ABC TRANSPORTER B FAMILY"/>
    <property type="match status" value="1"/>
</dbReference>
<keyword evidence="2" id="KW-1185">Reference proteome</keyword>
<dbReference type="InterPro" id="IPR039421">
    <property type="entry name" value="Type_1_exporter"/>
</dbReference>
<dbReference type="EMBL" id="JAPFFF010000010">
    <property type="protein sequence ID" value="KAK8880439.1"/>
    <property type="molecule type" value="Genomic_DNA"/>
</dbReference>
<reference evidence="1 2" key="1">
    <citation type="submission" date="2024-04" db="EMBL/GenBank/DDBJ databases">
        <title>Tritrichomonas musculus Genome.</title>
        <authorList>
            <person name="Alves-Ferreira E."/>
            <person name="Grigg M."/>
            <person name="Lorenzi H."/>
            <person name="Galac M."/>
        </authorList>
    </citation>
    <scope>NUCLEOTIDE SEQUENCE [LARGE SCALE GENOMIC DNA]</scope>
    <source>
        <strain evidence="1 2">EAF2021</strain>
    </source>
</reference>
<gene>
    <name evidence="1" type="ORF">M9Y10_003113</name>
</gene>
<evidence type="ECO:0000313" key="2">
    <source>
        <dbReference type="Proteomes" id="UP001470230"/>
    </source>
</evidence>
<sequence length="89" mass="9950">MITLDTQTQKTQQMLKEFAFHELLDEATAALDTESERLVQQGLENYRKGKTAIFVAHRLATAMNADGILVFSEGKVVEEGTHQQLNDQG</sequence>
<dbReference type="InterPro" id="IPR027417">
    <property type="entry name" value="P-loop_NTPase"/>
</dbReference>
<accession>A0ABR2JNN5</accession>
<dbReference type="Gene3D" id="3.40.50.300">
    <property type="entry name" value="P-loop containing nucleotide triphosphate hydrolases"/>
    <property type="match status" value="1"/>
</dbReference>
<dbReference type="PANTHER" id="PTHR24222:SF76">
    <property type="entry name" value="MYCOBACTIN IMPORT ATP-BINDING_PERMEASE PROTEIN IRTB"/>
    <property type="match status" value="1"/>
</dbReference>
<proteinExistence type="predicted"/>
<organism evidence="1 2">
    <name type="scientific">Tritrichomonas musculus</name>
    <dbReference type="NCBI Taxonomy" id="1915356"/>
    <lineage>
        <taxon>Eukaryota</taxon>
        <taxon>Metamonada</taxon>
        <taxon>Parabasalia</taxon>
        <taxon>Tritrichomonadida</taxon>
        <taxon>Tritrichomonadidae</taxon>
        <taxon>Tritrichomonas</taxon>
    </lineage>
</organism>
<dbReference type="Proteomes" id="UP001470230">
    <property type="component" value="Unassembled WGS sequence"/>
</dbReference>
<protein>
    <submittedName>
        <fullName evidence="1">Uncharacterized protein</fullName>
    </submittedName>
</protein>